<evidence type="ECO:0000313" key="2">
    <source>
        <dbReference type="EMBL" id="SEC48555.1"/>
    </source>
</evidence>
<dbReference type="AlphaFoldDB" id="A0A1H4SWG0"/>
<keyword evidence="1" id="KW-0812">Transmembrane</keyword>
<gene>
    <name evidence="2" type="ORF">SAMN04490185_1509</name>
</gene>
<sequence length="129" mass="14821">MRTQSETVFLLGGLVLIFMILIVLVVFLYIAYFRMDEIVANLSKSPAVMYRKTSLGWDPVSRLLLIYCVSAILIFPRQSLKSGDLDLQDYERFPVRLKSMIKMCGYLMLSLALVSLVVVIIGRYMSWLK</sequence>
<dbReference type="EMBL" id="FNTF01000002">
    <property type="protein sequence ID" value="SEC48555.1"/>
    <property type="molecule type" value="Genomic_DNA"/>
</dbReference>
<proteinExistence type="predicted"/>
<feature type="transmembrane region" description="Helical" evidence="1">
    <location>
        <begin position="7"/>
        <end position="35"/>
    </location>
</feature>
<accession>A0A1H4SWG0</accession>
<reference evidence="2 3" key="1">
    <citation type="submission" date="2016-10" db="EMBL/GenBank/DDBJ databases">
        <authorList>
            <person name="de Groot N.N."/>
        </authorList>
    </citation>
    <scope>NUCLEOTIDE SEQUENCE [LARGE SCALE GENOMIC DNA]</scope>
    <source>
        <strain evidence="2 3">BS3655</strain>
    </source>
</reference>
<evidence type="ECO:0000256" key="1">
    <source>
        <dbReference type="SAM" id="Phobius"/>
    </source>
</evidence>
<evidence type="ECO:0000313" key="3">
    <source>
        <dbReference type="Proteomes" id="UP000183114"/>
    </source>
</evidence>
<dbReference type="Proteomes" id="UP000183114">
    <property type="component" value="Unassembled WGS sequence"/>
</dbReference>
<protein>
    <submittedName>
        <fullName evidence="2">Uncharacterized protein</fullName>
    </submittedName>
</protein>
<keyword evidence="1" id="KW-0472">Membrane</keyword>
<organism evidence="2 3">
    <name type="scientific">Pseudomonas frederiksbergensis</name>
    <dbReference type="NCBI Taxonomy" id="104087"/>
    <lineage>
        <taxon>Bacteria</taxon>
        <taxon>Pseudomonadati</taxon>
        <taxon>Pseudomonadota</taxon>
        <taxon>Gammaproteobacteria</taxon>
        <taxon>Pseudomonadales</taxon>
        <taxon>Pseudomonadaceae</taxon>
        <taxon>Pseudomonas</taxon>
    </lineage>
</organism>
<feature type="transmembrane region" description="Helical" evidence="1">
    <location>
        <begin position="106"/>
        <end position="125"/>
    </location>
</feature>
<name>A0A1H4SWG0_9PSED</name>
<keyword evidence="1" id="KW-1133">Transmembrane helix</keyword>
<feature type="transmembrane region" description="Helical" evidence="1">
    <location>
        <begin position="55"/>
        <end position="75"/>
    </location>
</feature>